<feature type="region of interest" description="Disordered" evidence="1">
    <location>
        <begin position="705"/>
        <end position="729"/>
    </location>
</feature>
<evidence type="ECO:0000256" key="1">
    <source>
        <dbReference type="SAM" id="MobiDB-lite"/>
    </source>
</evidence>
<reference evidence="3" key="2">
    <citation type="submission" date="2025-08" db="UniProtKB">
        <authorList>
            <consortium name="RefSeq"/>
        </authorList>
    </citation>
    <scope>IDENTIFICATION</scope>
    <source>
        <tissue evidence="3">Tongue muscle</tissue>
    </source>
</reference>
<reference evidence="2" key="1">
    <citation type="journal article" date="2022" name="J. Hered.">
        <title>A De Novo Chromosome-Level Genome Assembly of the White-Tailed Deer, Odocoileus Virginianus.</title>
        <authorList>
            <person name="London E.W."/>
            <person name="Roca A.L."/>
            <person name="Novakofski J.E."/>
            <person name="Mateus-Pinilla N.E."/>
        </authorList>
    </citation>
    <scope>NUCLEOTIDE SEQUENCE [LARGE SCALE GENOMIC DNA]</scope>
</reference>
<feature type="compositionally biased region" description="Low complexity" evidence="1">
    <location>
        <begin position="77"/>
        <end position="107"/>
    </location>
</feature>
<feature type="compositionally biased region" description="Pro residues" evidence="1">
    <location>
        <begin position="650"/>
        <end position="664"/>
    </location>
</feature>
<protein>
    <submittedName>
        <fullName evidence="3">Basic proline-rich protein-like</fullName>
    </submittedName>
</protein>
<dbReference type="Proteomes" id="UP001652640">
    <property type="component" value="Chromosome 16"/>
</dbReference>
<keyword evidence="2" id="KW-1185">Reference proteome</keyword>
<feature type="compositionally biased region" description="Polar residues" evidence="1">
    <location>
        <begin position="481"/>
        <end position="490"/>
    </location>
</feature>
<evidence type="ECO:0000313" key="2">
    <source>
        <dbReference type="Proteomes" id="UP001652640"/>
    </source>
</evidence>
<organism evidence="2 3">
    <name type="scientific">Odocoileus virginianus</name>
    <name type="common">White-tailed deer</name>
    <dbReference type="NCBI Taxonomy" id="9874"/>
    <lineage>
        <taxon>Eukaryota</taxon>
        <taxon>Metazoa</taxon>
        <taxon>Chordata</taxon>
        <taxon>Craniata</taxon>
        <taxon>Vertebrata</taxon>
        <taxon>Euteleostomi</taxon>
        <taxon>Mammalia</taxon>
        <taxon>Eutheria</taxon>
        <taxon>Laurasiatheria</taxon>
        <taxon>Artiodactyla</taxon>
        <taxon>Ruminantia</taxon>
        <taxon>Pecora</taxon>
        <taxon>Cervidae</taxon>
        <taxon>Odocoileinae</taxon>
        <taxon>Odocoileus</taxon>
    </lineage>
</organism>
<feature type="compositionally biased region" description="Low complexity" evidence="1">
    <location>
        <begin position="10"/>
        <end position="19"/>
    </location>
</feature>
<evidence type="ECO:0000313" key="3">
    <source>
        <dbReference type="RefSeq" id="XP_070334472.1"/>
    </source>
</evidence>
<feature type="region of interest" description="Disordered" evidence="1">
    <location>
        <begin position="532"/>
        <end position="677"/>
    </location>
</feature>
<accession>A0ABM4J325</accession>
<gene>
    <name evidence="3" type="primary">LOC110139666</name>
</gene>
<proteinExistence type="predicted"/>
<feature type="compositionally biased region" description="Basic and acidic residues" evidence="1">
    <location>
        <begin position="175"/>
        <end position="193"/>
    </location>
</feature>
<feature type="compositionally biased region" description="Low complexity" evidence="1">
    <location>
        <begin position="60"/>
        <end position="69"/>
    </location>
</feature>
<dbReference type="GeneID" id="110139666"/>
<feature type="region of interest" description="Disordered" evidence="1">
    <location>
        <begin position="271"/>
        <end position="297"/>
    </location>
</feature>
<sequence>MVGRLGPDLGARGPTRGGTRPCGGGGAQPSGMARGLSSRPEGAAAPGRRARNLGRSEQTGSVRRASGRSPSPPPARFPRGGSCPRPGPGSAARARTRGRAPGPGLQGAPPPHLRPGPRSRRSQGGARTEAAAPRRARPRRPEGLSLRLQRPASLARGPVPRPFPLGRPRSRRRTGRDAGLRLRLGEKRRREEPGLWAGSPIQDWESSRPRMTPSPKPLRAPLPLPRSPGTFPPCVRRLGLASGPPSTGHVARSLPPCAHCGPLLRWQRLPPSALPQPHASSPCSPRRGGPPVAPCPPSLVGNLRKPFLLPPTWATSPYAPLTALALAVTAPHQAALISPGPGPPGPDRPCPDRRSHMEPQPLPRKAGARAWPPSPYSRRASSWGPAPGPAAPAVLSPARGLLLGCPDLTDSSASGRLAARLFPGALNASLSAHKEWQRERRKRPSRSPIGRRPVKGLGRSRQAASWLRGPLRPLPPDRAWSRQSGRQASPLQRCPCTVPPLRPGTRGSPGRPARAPCPHLPAAGQMLRARGLAPRSLTRTGVPAPPPPKRRRLPGRQRCEAAAPGTATLGSRAPPGSMRGPENLSTGVTRQPERDSGALKFCAAHTQAADQGDSDRRQQAVLPRSWPRGGPGWPPPICRGPHGTSFADIVPPPRDPGPWVPPLSSPRSSSEAREQEQWAAFGEHAGARAVPGPKQVAESLQMMGIDDVPFPGTRPPGAPWSQQALLGRP</sequence>
<feature type="region of interest" description="Disordered" evidence="1">
    <location>
        <begin position="432"/>
        <end position="520"/>
    </location>
</feature>
<dbReference type="RefSeq" id="XP_070334472.1">
    <property type="nucleotide sequence ID" value="XM_070478371.1"/>
</dbReference>
<feature type="compositionally biased region" description="Low complexity" evidence="1">
    <location>
        <begin position="122"/>
        <end position="133"/>
    </location>
</feature>
<feature type="region of interest" description="Disordered" evidence="1">
    <location>
        <begin position="335"/>
        <end position="390"/>
    </location>
</feature>
<name>A0ABM4J325_ODOVR</name>
<feature type="compositionally biased region" description="Low complexity" evidence="1">
    <location>
        <begin position="280"/>
        <end position="290"/>
    </location>
</feature>
<feature type="region of interest" description="Disordered" evidence="1">
    <location>
        <begin position="1"/>
        <end position="226"/>
    </location>
</feature>
<feature type="compositionally biased region" description="Polar residues" evidence="1">
    <location>
        <begin position="720"/>
        <end position="729"/>
    </location>
</feature>
<feature type="compositionally biased region" description="Pro residues" evidence="1">
    <location>
        <begin position="212"/>
        <end position="226"/>
    </location>
</feature>